<evidence type="ECO:0000256" key="1">
    <source>
        <dbReference type="ARBA" id="ARBA00004651"/>
    </source>
</evidence>
<feature type="transmembrane region" description="Helical" evidence="7">
    <location>
        <begin position="317"/>
        <end position="339"/>
    </location>
</feature>
<keyword evidence="2" id="KW-1003">Cell membrane</keyword>
<dbReference type="SUPFAM" id="SSF55785">
    <property type="entry name" value="PYP-like sensor domain (PAS domain)"/>
    <property type="match status" value="1"/>
</dbReference>
<evidence type="ECO:0000256" key="4">
    <source>
        <dbReference type="ARBA" id="ARBA00022989"/>
    </source>
</evidence>
<dbReference type="PANTHER" id="PTHR44757:SF2">
    <property type="entry name" value="BIOFILM ARCHITECTURE MAINTENANCE PROTEIN MBAA"/>
    <property type="match status" value="1"/>
</dbReference>
<feature type="domain" description="GGDEF" evidence="9">
    <location>
        <begin position="549"/>
        <end position="682"/>
    </location>
</feature>
<dbReference type="InterPro" id="IPR000014">
    <property type="entry name" value="PAS"/>
</dbReference>
<dbReference type="PROSITE" id="PS50113">
    <property type="entry name" value="PAC"/>
    <property type="match status" value="1"/>
</dbReference>
<evidence type="ECO:0000313" key="11">
    <source>
        <dbReference type="Proteomes" id="UP000267464"/>
    </source>
</evidence>
<dbReference type="Pfam" id="PF13426">
    <property type="entry name" value="PAS_9"/>
    <property type="match status" value="1"/>
</dbReference>
<dbReference type="Gene3D" id="3.30.450.20">
    <property type="entry name" value="PAS domain"/>
    <property type="match status" value="2"/>
</dbReference>
<dbReference type="CDD" id="cd00130">
    <property type="entry name" value="PAS"/>
    <property type="match status" value="1"/>
</dbReference>
<dbReference type="PROSITE" id="PS50887">
    <property type="entry name" value="GGDEF"/>
    <property type="match status" value="1"/>
</dbReference>
<evidence type="ECO:0000313" key="10">
    <source>
        <dbReference type="EMBL" id="RQP24303.1"/>
    </source>
</evidence>
<organism evidence="10 11">
    <name type="scientific">Piscinibacter terrae</name>
    <dbReference type="NCBI Taxonomy" id="2496871"/>
    <lineage>
        <taxon>Bacteria</taxon>
        <taxon>Pseudomonadati</taxon>
        <taxon>Pseudomonadota</taxon>
        <taxon>Betaproteobacteria</taxon>
        <taxon>Burkholderiales</taxon>
        <taxon>Sphaerotilaceae</taxon>
        <taxon>Piscinibacter</taxon>
    </lineage>
</organism>
<sequence>MVDPSCGRCRPWRRTEVSMLSSAGRLLLSWVSTLKFKIVAIAVVTGVASAAISTYVVLARTQQETQRMLLLHVAEERERSATLLASKVTLFQTTLSAVAAQVSPQMLDDPAALTQYLRSQASVRALFDNLFIAGSDGNMRTRVRRDTDQQDLIPIGDREYFQRTMQGGLPIISRPHTGRSTKAPVIIFTAPIRTKDGKTIGMIGGVLELRRSILLDNTSHDDSIDLSREMVMDVTGVVVAHPNPMRLLGRAEEEPGVAAAYQQWARDGRTIHNEGLAQIMDGYLVSMAGIPEADWMVIRVMPESVALQPLIAAQATAWRAAAAVGAAAALLAGLLGWSFTRRISVLRRRAEALRDDEEPAVQDWPHGNDEVGQLSRAFLKVVHERHLKQEETAGLLRQLQAVLDNAEVGIGFTRDGRFELVSEQFSRIFGWSKEMVRGQNTRMIYASDEAYAAMAERARPALMQFGAFDGELELMRRSGERFWAHLRGRAVVPGNPSQGTIWIVEDVTQAREQRERLAWVASHDSLTGLANRAEFESLLEQATARAAQHPFCALFIDLDRFKQVNDSAGHAAGDALLRDVSHEIVSQVRQTDTVARLGGDEFAVLLPHCPVAQAIAIAEKIRHAVERYELRWSGERLNVGASIGLVPVDGRFGKHAEVLQAADRACYAAKRSGRNRVSVHGQEPPANQSSPQAA</sequence>
<dbReference type="SMART" id="SM00091">
    <property type="entry name" value="PAS"/>
    <property type="match status" value="1"/>
</dbReference>
<dbReference type="SMART" id="SM00267">
    <property type="entry name" value="GGDEF"/>
    <property type="match status" value="1"/>
</dbReference>
<gene>
    <name evidence="10" type="ORF">DZC73_13435</name>
</gene>
<dbReference type="CDD" id="cd18773">
    <property type="entry name" value="PDC1_HK_sensor"/>
    <property type="match status" value="1"/>
</dbReference>
<feature type="transmembrane region" description="Helical" evidence="7">
    <location>
        <begin position="38"/>
        <end position="58"/>
    </location>
</feature>
<keyword evidence="11" id="KW-1185">Reference proteome</keyword>
<keyword evidence="5 7" id="KW-0472">Membrane</keyword>
<evidence type="ECO:0000259" key="8">
    <source>
        <dbReference type="PROSITE" id="PS50113"/>
    </source>
</evidence>
<evidence type="ECO:0000256" key="7">
    <source>
        <dbReference type="SAM" id="Phobius"/>
    </source>
</evidence>
<name>A0A3N7HRE9_9BURK</name>
<dbReference type="EMBL" id="QUSW01000003">
    <property type="protein sequence ID" value="RQP24303.1"/>
    <property type="molecule type" value="Genomic_DNA"/>
</dbReference>
<dbReference type="GO" id="GO:0005886">
    <property type="term" value="C:plasma membrane"/>
    <property type="evidence" value="ECO:0007669"/>
    <property type="project" value="UniProtKB-SubCell"/>
</dbReference>
<reference evidence="10 11" key="1">
    <citation type="submission" date="2018-08" db="EMBL/GenBank/DDBJ databases">
        <authorList>
            <person name="Khan S.A."/>
            <person name="Jeon C.O."/>
            <person name="Chun B.H."/>
            <person name="Jeong S.E."/>
        </authorList>
    </citation>
    <scope>NUCLEOTIDE SEQUENCE [LARGE SCALE GENOMIC DNA]</scope>
    <source>
        <strain evidence="10 11">S-16</strain>
    </source>
</reference>
<evidence type="ECO:0000256" key="2">
    <source>
        <dbReference type="ARBA" id="ARBA00022475"/>
    </source>
</evidence>
<evidence type="ECO:0000256" key="5">
    <source>
        <dbReference type="ARBA" id="ARBA00023136"/>
    </source>
</evidence>
<dbReference type="InterPro" id="IPR035965">
    <property type="entry name" value="PAS-like_dom_sf"/>
</dbReference>
<feature type="region of interest" description="Disordered" evidence="6">
    <location>
        <begin position="673"/>
        <end position="694"/>
    </location>
</feature>
<reference evidence="10 11" key="2">
    <citation type="submission" date="2018-12" db="EMBL/GenBank/DDBJ databases">
        <title>Rhizobacter gummiphilus sp. nov., a rubber-degrading bacterium isolated from the soil of a botanical garden in Japan.</title>
        <authorList>
            <person name="Shunsuke S.S."/>
        </authorList>
    </citation>
    <scope>NUCLEOTIDE SEQUENCE [LARGE SCALE GENOMIC DNA]</scope>
    <source>
        <strain evidence="10 11">S-16</strain>
    </source>
</reference>
<evidence type="ECO:0000259" key="9">
    <source>
        <dbReference type="PROSITE" id="PS50887"/>
    </source>
</evidence>
<proteinExistence type="predicted"/>
<keyword evidence="4 7" id="KW-1133">Transmembrane helix</keyword>
<keyword evidence="3 7" id="KW-0812">Transmembrane</keyword>
<protein>
    <submittedName>
        <fullName evidence="10">Diguanylate cyclase</fullName>
    </submittedName>
</protein>
<dbReference type="Proteomes" id="UP000267464">
    <property type="component" value="Unassembled WGS sequence"/>
</dbReference>
<dbReference type="Pfam" id="PF02743">
    <property type="entry name" value="dCache_1"/>
    <property type="match status" value="1"/>
</dbReference>
<dbReference type="InterPro" id="IPR000700">
    <property type="entry name" value="PAS-assoc_C"/>
</dbReference>
<dbReference type="CDD" id="cd01949">
    <property type="entry name" value="GGDEF"/>
    <property type="match status" value="1"/>
</dbReference>
<evidence type="ECO:0000256" key="3">
    <source>
        <dbReference type="ARBA" id="ARBA00022692"/>
    </source>
</evidence>
<feature type="compositionally biased region" description="Polar residues" evidence="6">
    <location>
        <begin position="685"/>
        <end position="694"/>
    </location>
</feature>
<dbReference type="InterPro" id="IPR000160">
    <property type="entry name" value="GGDEF_dom"/>
</dbReference>
<feature type="domain" description="PAC" evidence="8">
    <location>
        <begin position="468"/>
        <end position="519"/>
    </location>
</feature>
<dbReference type="InterPro" id="IPR033479">
    <property type="entry name" value="dCache_1"/>
</dbReference>
<dbReference type="InterPro" id="IPR052155">
    <property type="entry name" value="Biofilm_reg_signaling"/>
</dbReference>
<comment type="subcellular location">
    <subcellularLocation>
        <location evidence="1">Cell membrane</location>
        <topology evidence="1">Multi-pass membrane protein</topology>
    </subcellularLocation>
</comment>
<dbReference type="SUPFAM" id="SSF55073">
    <property type="entry name" value="Nucleotide cyclase"/>
    <property type="match status" value="1"/>
</dbReference>
<dbReference type="GO" id="GO:0003824">
    <property type="term" value="F:catalytic activity"/>
    <property type="evidence" value="ECO:0007669"/>
    <property type="project" value="UniProtKB-ARBA"/>
</dbReference>
<dbReference type="PANTHER" id="PTHR44757">
    <property type="entry name" value="DIGUANYLATE CYCLASE DGCP"/>
    <property type="match status" value="1"/>
</dbReference>
<dbReference type="NCBIfam" id="TIGR00254">
    <property type="entry name" value="GGDEF"/>
    <property type="match status" value="1"/>
</dbReference>
<dbReference type="Gene3D" id="3.30.70.270">
    <property type="match status" value="1"/>
</dbReference>
<accession>A0A3N7HRE9</accession>
<dbReference type="AlphaFoldDB" id="A0A3N7HRE9"/>
<dbReference type="InterPro" id="IPR043128">
    <property type="entry name" value="Rev_trsase/Diguanyl_cyclase"/>
</dbReference>
<comment type="caution">
    <text evidence="10">The sequence shown here is derived from an EMBL/GenBank/DDBJ whole genome shotgun (WGS) entry which is preliminary data.</text>
</comment>
<dbReference type="NCBIfam" id="TIGR00229">
    <property type="entry name" value="sensory_box"/>
    <property type="match status" value="1"/>
</dbReference>
<evidence type="ECO:0000256" key="6">
    <source>
        <dbReference type="SAM" id="MobiDB-lite"/>
    </source>
</evidence>
<dbReference type="FunFam" id="3.30.70.270:FF:000001">
    <property type="entry name" value="Diguanylate cyclase domain protein"/>
    <property type="match status" value="1"/>
</dbReference>
<dbReference type="InterPro" id="IPR029787">
    <property type="entry name" value="Nucleotide_cyclase"/>
</dbReference>
<dbReference type="Pfam" id="PF00990">
    <property type="entry name" value="GGDEF"/>
    <property type="match status" value="1"/>
</dbReference>